<dbReference type="GO" id="GO:0005886">
    <property type="term" value="C:plasma membrane"/>
    <property type="evidence" value="ECO:0007669"/>
    <property type="project" value="UniProtKB-SubCell"/>
</dbReference>
<evidence type="ECO:0000256" key="6">
    <source>
        <dbReference type="ARBA" id="ARBA00023053"/>
    </source>
</evidence>
<gene>
    <name evidence="12" type="ORF">N780_16225</name>
</gene>
<evidence type="ECO:0000256" key="3">
    <source>
        <dbReference type="ARBA" id="ARBA00022475"/>
    </source>
</evidence>
<keyword evidence="2" id="KW-0813">Transport</keyword>
<organism evidence="12 13">
    <name type="scientific">Pontibacillus chungwhensis BH030062</name>
    <dbReference type="NCBI Taxonomy" id="1385513"/>
    <lineage>
        <taxon>Bacteria</taxon>
        <taxon>Bacillati</taxon>
        <taxon>Bacillota</taxon>
        <taxon>Bacilli</taxon>
        <taxon>Bacillales</taxon>
        <taxon>Bacillaceae</taxon>
        <taxon>Pontibacillus</taxon>
    </lineage>
</organism>
<protein>
    <submittedName>
        <fullName evidence="12">Sodium:proton antiporter</fullName>
    </submittedName>
</protein>
<dbReference type="OrthoDB" id="9809206at2"/>
<feature type="domain" description="Cation/H+ exchanger transmembrane" evidence="11">
    <location>
        <begin position="8"/>
        <end position="391"/>
    </location>
</feature>
<dbReference type="EMBL" id="AVBG01000004">
    <property type="protein sequence ID" value="KGP91893.1"/>
    <property type="molecule type" value="Genomic_DNA"/>
</dbReference>
<dbReference type="RefSeq" id="WP_036782013.1">
    <property type="nucleotide sequence ID" value="NZ_AVBG01000004.1"/>
</dbReference>
<keyword evidence="4 10" id="KW-0812">Transmembrane</keyword>
<dbReference type="PANTHER" id="PTHR10110:SF86">
    <property type="entry name" value="SODIUM_HYDROGEN EXCHANGER 7"/>
    <property type="match status" value="1"/>
</dbReference>
<feature type="transmembrane region" description="Helical" evidence="10">
    <location>
        <begin position="83"/>
        <end position="105"/>
    </location>
</feature>
<dbReference type="Pfam" id="PF00999">
    <property type="entry name" value="Na_H_Exchanger"/>
    <property type="match status" value="1"/>
</dbReference>
<accession>A0A0A2UYR4</accession>
<feature type="transmembrane region" description="Helical" evidence="10">
    <location>
        <begin position="112"/>
        <end position="135"/>
    </location>
</feature>
<dbReference type="STRING" id="1385513.N780_16225"/>
<keyword evidence="5 10" id="KW-1133">Transmembrane helix</keyword>
<dbReference type="GO" id="GO:0015386">
    <property type="term" value="F:potassium:proton antiporter activity"/>
    <property type="evidence" value="ECO:0007669"/>
    <property type="project" value="TreeGrafter"/>
</dbReference>
<feature type="transmembrane region" description="Helical" evidence="10">
    <location>
        <begin position="28"/>
        <end position="46"/>
    </location>
</feature>
<comment type="caution">
    <text evidence="12">The sequence shown here is derived from an EMBL/GenBank/DDBJ whole genome shotgun (WGS) entry which is preliminary data.</text>
</comment>
<feature type="transmembrane region" description="Helical" evidence="10">
    <location>
        <begin position="224"/>
        <end position="252"/>
    </location>
</feature>
<keyword evidence="7" id="KW-0406">Ion transport</keyword>
<sequence>MNPTQLILLLFVGYLVFSLDKKQENIPVPPVLVIIGIGLSFIPFFNSVDLTETILYDIFLPALLFISAYRYSPKSLKEHAGLIAVLSTIGLLFTAILFGVITFFIGGIVVPITFLGAMIVASILTPTDPVSVVSILKQSADNPKIADVVEGESMINDGTSVVLFTFLSGMFIHDKNLSLTSFINEFLLVSLGGIVLGIFCGWAVSKAVHFTHHKEYQVMLSIILAYGIFLIAEHIGVSGVLATVSAGIMLSWEFGHTNKEDHYRESLDGFWDIVEPTILSLVFLLIGIEASGYLVFDYWYLSILIFLASLLIRYIVMIGTIKLFPAWRRELSGREIALISWSGIKGTMSVVLILTLQAESSAEGTDILLSLSFSVVLISLIVQSLGIFPLSRALLKK</sequence>
<dbReference type="Proteomes" id="UP000030153">
    <property type="component" value="Unassembled WGS sequence"/>
</dbReference>
<evidence type="ECO:0000256" key="10">
    <source>
        <dbReference type="SAM" id="Phobius"/>
    </source>
</evidence>
<feature type="transmembrane region" description="Helical" evidence="10">
    <location>
        <begin position="299"/>
        <end position="324"/>
    </location>
</feature>
<dbReference type="GO" id="GO:0051453">
    <property type="term" value="P:regulation of intracellular pH"/>
    <property type="evidence" value="ECO:0007669"/>
    <property type="project" value="TreeGrafter"/>
</dbReference>
<dbReference type="eggNOG" id="COG0025">
    <property type="taxonomic scope" value="Bacteria"/>
</dbReference>
<dbReference type="InterPro" id="IPR006153">
    <property type="entry name" value="Cation/H_exchanger_TM"/>
</dbReference>
<evidence type="ECO:0000256" key="8">
    <source>
        <dbReference type="ARBA" id="ARBA00023136"/>
    </source>
</evidence>
<evidence type="ECO:0000256" key="9">
    <source>
        <dbReference type="ARBA" id="ARBA00023201"/>
    </source>
</evidence>
<evidence type="ECO:0000256" key="1">
    <source>
        <dbReference type="ARBA" id="ARBA00004651"/>
    </source>
</evidence>
<evidence type="ECO:0000256" key="7">
    <source>
        <dbReference type="ARBA" id="ARBA00023065"/>
    </source>
</evidence>
<proteinExistence type="predicted"/>
<dbReference type="Gene3D" id="6.10.140.1330">
    <property type="match status" value="1"/>
</dbReference>
<evidence type="ECO:0000256" key="5">
    <source>
        <dbReference type="ARBA" id="ARBA00022989"/>
    </source>
</evidence>
<feature type="transmembrane region" description="Helical" evidence="10">
    <location>
        <begin position="336"/>
        <end position="355"/>
    </location>
</feature>
<name>A0A0A2UYR4_9BACI</name>
<evidence type="ECO:0000256" key="4">
    <source>
        <dbReference type="ARBA" id="ARBA00022692"/>
    </source>
</evidence>
<dbReference type="AlphaFoldDB" id="A0A0A2UYR4"/>
<keyword evidence="6" id="KW-0915">Sodium</keyword>
<comment type="subcellular location">
    <subcellularLocation>
        <location evidence="1">Cell membrane</location>
        <topology evidence="1">Multi-pass membrane protein</topology>
    </subcellularLocation>
</comment>
<keyword evidence="3" id="KW-1003">Cell membrane</keyword>
<evidence type="ECO:0000313" key="12">
    <source>
        <dbReference type="EMBL" id="KGP91893.1"/>
    </source>
</evidence>
<dbReference type="GO" id="GO:0015385">
    <property type="term" value="F:sodium:proton antiporter activity"/>
    <property type="evidence" value="ECO:0007669"/>
    <property type="project" value="InterPro"/>
</dbReference>
<keyword evidence="8 10" id="KW-0472">Membrane</keyword>
<evidence type="ECO:0000256" key="2">
    <source>
        <dbReference type="ARBA" id="ARBA00022448"/>
    </source>
</evidence>
<feature type="transmembrane region" description="Helical" evidence="10">
    <location>
        <begin position="185"/>
        <end position="204"/>
    </location>
</feature>
<keyword evidence="13" id="KW-1185">Reference proteome</keyword>
<dbReference type="PANTHER" id="PTHR10110">
    <property type="entry name" value="SODIUM/HYDROGEN EXCHANGER"/>
    <property type="match status" value="1"/>
</dbReference>
<feature type="transmembrane region" description="Helical" evidence="10">
    <location>
        <begin position="367"/>
        <end position="388"/>
    </location>
</feature>
<feature type="transmembrane region" description="Helical" evidence="10">
    <location>
        <begin position="53"/>
        <end position="71"/>
    </location>
</feature>
<evidence type="ECO:0000313" key="13">
    <source>
        <dbReference type="Proteomes" id="UP000030153"/>
    </source>
</evidence>
<dbReference type="GO" id="GO:0098719">
    <property type="term" value="P:sodium ion import across plasma membrane"/>
    <property type="evidence" value="ECO:0007669"/>
    <property type="project" value="TreeGrafter"/>
</dbReference>
<reference evidence="12 13" key="1">
    <citation type="submission" date="2013-08" db="EMBL/GenBank/DDBJ databases">
        <title>Genome of Pontibacillus chungwhensis.</title>
        <authorList>
            <person name="Wang Q."/>
            <person name="Wang G."/>
        </authorList>
    </citation>
    <scope>NUCLEOTIDE SEQUENCE [LARGE SCALE GENOMIC DNA]</scope>
    <source>
        <strain evidence="12 13">BH030062</strain>
    </source>
</reference>
<keyword evidence="9" id="KW-0739">Sodium transport</keyword>
<dbReference type="InterPro" id="IPR018422">
    <property type="entry name" value="Cation/H_exchanger_CPA1"/>
</dbReference>
<evidence type="ECO:0000259" key="11">
    <source>
        <dbReference type="Pfam" id="PF00999"/>
    </source>
</evidence>